<dbReference type="InterPro" id="IPR000713">
    <property type="entry name" value="Mur_ligase_N"/>
</dbReference>
<proteinExistence type="inferred from homology"/>
<dbReference type="GO" id="GO:0016881">
    <property type="term" value="F:acid-amino acid ligase activity"/>
    <property type="evidence" value="ECO:0007669"/>
    <property type="project" value="InterPro"/>
</dbReference>
<dbReference type="Gene3D" id="3.40.1390.10">
    <property type="entry name" value="MurE/MurF, N-terminal domain"/>
    <property type="match status" value="1"/>
</dbReference>
<dbReference type="InterPro" id="IPR005761">
    <property type="entry name" value="UDP-N-AcMur-Glu-dNH2Pim_ligase"/>
</dbReference>
<organism evidence="5">
    <name type="scientific">marine metagenome</name>
    <dbReference type="NCBI Taxonomy" id="408172"/>
    <lineage>
        <taxon>unclassified sequences</taxon>
        <taxon>metagenomes</taxon>
        <taxon>ecological metagenomes</taxon>
    </lineage>
</organism>
<comment type="similarity">
    <text evidence="1">Belongs to the MurCDEF family. MurE subfamily.</text>
</comment>
<dbReference type="SUPFAM" id="SSF53623">
    <property type="entry name" value="MurD-like peptide ligases, catalytic domain"/>
    <property type="match status" value="1"/>
</dbReference>
<name>A0A381ZA68_9ZZZZ</name>
<protein>
    <recommendedName>
        <fullName evidence="6">Mur ligase central domain-containing protein</fullName>
    </recommendedName>
</protein>
<evidence type="ECO:0000256" key="1">
    <source>
        <dbReference type="ARBA" id="ARBA00005898"/>
    </source>
</evidence>
<dbReference type="EMBL" id="UINC01020528">
    <property type="protein sequence ID" value="SVA86120.1"/>
    <property type="molecule type" value="Genomic_DNA"/>
</dbReference>
<evidence type="ECO:0000313" key="5">
    <source>
        <dbReference type="EMBL" id="SVA86120.1"/>
    </source>
</evidence>
<evidence type="ECO:0000259" key="3">
    <source>
        <dbReference type="Pfam" id="PF02875"/>
    </source>
</evidence>
<dbReference type="Gene3D" id="3.40.1190.10">
    <property type="entry name" value="Mur-like, catalytic domain"/>
    <property type="match status" value="1"/>
</dbReference>
<dbReference type="Pfam" id="PF02875">
    <property type="entry name" value="Mur_ligase_C"/>
    <property type="match status" value="1"/>
</dbReference>
<dbReference type="NCBIfam" id="TIGR01085">
    <property type="entry name" value="murE"/>
    <property type="match status" value="1"/>
</dbReference>
<feature type="domain" description="Mur ligase central" evidence="4">
    <location>
        <begin position="109"/>
        <end position="308"/>
    </location>
</feature>
<feature type="non-terminal residue" evidence="5">
    <location>
        <position position="413"/>
    </location>
</feature>
<dbReference type="Gene3D" id="3.90.190.20">
    <property type="entry name" value="Mur ligase, C-terminal domain"/>
    <property type="match status" value="1"/>
</dbReference>
<dbReference type="GO" id="GO:0051301">
    <property type="term" value="P:cell division"/>
    <property type="evidence" value="ECO:0007669"/>
    <property type="project" value="InterPro"/>
</dbReference>
<dbReference type="SUPFAM" id="SSF63418">
    <property type="entry name" value="MurE/MurF N-terminal domain"/>
    <property type="match status" value="1"/>
</dbReference>
<evidence type="ECO:0008006" key="6">
    <source>
        <dbReference type="Google" id="ProtNLM"/>
    </source>
</evidence>
<dbReference type="InterPro" id="IPR036615">
    <property type="entry name" value="Mur_ligase_C_dom_sf"/>
</dbReference>
<sequence>MPRLSGVTTSPLVGASPAVLERAVAAITYDSRRVEEGAVFVAVRGQQFDGTRFVSEAVSHGAVLVVASSGRPDDARVPWLTVTDERVALAELSAAFYGDPSQELTVVGVTGTNGKTTTTYLISAIFDAAGWSCGRIGSVGYRTGARETVADRTTPEAPEVQALLREMVDQGCTACAMEVSSHALDMRRVERTQFAAAVFSNLTRDHLDYHVDMEHYFATKRRLFGMLQGGAPAIINVDDPYGEQIAAAVGRPVTYAITAAADVTAVGIDSTLEGSSIEVKTPLGHLRLRTRLPGRLNVYNVLAAVATAVALDVPFRAIEQGVARLAGVPGRFEIVSTSDDDVSVIVDFAHTDDALRSVLAAVRELCRGRVITVFGCGGNRDAAKRPLMGAVADRLSDLVVVTSDNPRSEDPDA</sequence>
<dbReference type="InterPro" id="IPR036565">
    <property type="entry name" value="Mur-like_cat_sf"/>
</dbReference>
<evidence type="ECO:0000259" key="4">
    <source>
        <dbReference type="Pfam" id="PF08245"/>
    </source>
</evidence>
<feature type="domain" description="Mur ligase C-terminal" evidence="3">
    <location>
        <begin position="330"/>
        <end position="412"/>
    </location>
</feature>
<dbReference type="PANTHER" id="PTHR23135:SF4">
    <property type="entry name" value="UDP-N-ACETYLMURAMOYL-L-ALANYL-D-GLUTAMATE--2,6-DIAMINOPIMELATE LIGASE MURE HOMOLOG, CHLOROPLASTIC"/>
    <property type="match status" value="1"/>
</dbReference>
<evidence type="ECO:0000259" key="2">
    <source>
        <dbReference type="Pfam" id="PF01225"/>
    </source>
</evidence>
<dbReference type="NCBIfam" id="NF001126">
    <property type="entry name" value="PRK00139.1-4"/>
    <property type="match status" value="1"/>
</dbReference>
<dbReference type="InterPro" id="IPR035911">
    <property type="entry name" value="MurE/MurF_N"/>
</dbReference>
<gene>
    <name evidence="5" type="ORF">METZ01_LOCUS138974</name>
</gene>
<reference evidence="5" key="1">
    <citation type="submission" date="2018-05" db="EMBL/GenBank/DDBJ databases">
        <authorList>
            <person name="Lanie J.A."/>
            <person name="Ng W.-L."/>
            <person name="Kazmierczak K.M."/>
            <person name="Andrzejewski T.M."/>
            <person name="Davidsen T.M."/>
            <person name="Wayne K.J."/>
            <person name="Tettelin H."/>
            <person name="Glass J.I."/>
            <person name="Rusch D."/>
            <person name="Podicherti R."/>
            <person name="Tsui H.-C.T."/>
            <person name="Winkler M.E."/>
        </authorList>
    </citation>
    <scope>NUCLEOTIDE SEQUENCE</scope>
</reference>
<dbReference type="InterPro" id="IPR013221">
    <property type="entry name" value="Mur_ligase_cen"/>
</dbReference>
<dbReference type="PANTHER" id="PTHR23135">
    <property type="entry name" value="MUR LIGASE FAMILY MEMBER"/>
    <property type="match status" value="1"/>
</dbReference>
<dbReference type="Pfam" id="PF08245">
    <property type="entry name" value="Mur_ligase_M"/>
    <property type="match status" value="1"/>
</dbReference>
<dbReference type="GO" id="GO:0005737">
    <property type="term" value="C:cytoplasm"/>
    <property type="evidence" value="ECO:0007669"/>
    <property type="project" value="InterPro"/>
</dbReference>
<dbReference type="AlphaFoldDB" id="A0A381ZA68"/>
<dbReference type="GO" id="GO:0008360">
    <property type="term" value="P:regulation of cell shape"/>
    <property type="evidence" value="ECO:0007669"/>
    <property type="project" value="InterPro"/>
</dbReference>
<dbReference type="Pfam" id="PF01225">
    <property type="entry name" value="Mur_ligase"/>
    <property type="match status" value="1"/>
</dbReference>
<dbReference type="SUPFAM" id="SSF53244">
    <property type="entry name" value="MurD-like peptide ligases, peptide-binding domain"/>
    <property type="match status" value="1"/>
</dbReference>
<accession>A0A381ZA68</accession>
<feature type="domain" description="Mur ligase N-terminal catalytic" evidence="2">
    <location>
        <begin position="25"/>
        <end position="97"/>
    </location>
</feature>
<dbReference type="GO" id="GO:0005524">
    <property type="term" value="F:ATP binding"/>
    <property type="evidence" value="ECO:0007669"/>
    <property type="project" value="InterPro"/>
</dbReference>
<dbReference type="InterPro" id="IPR004101">
    <property type="entry name" value="Mur_ligase_C"/>
</dbReference>